<dbReference type="PANTHER" id="PTHR38011">
    <property type="entry name" value="DIHYDROFOLATE REDUCTASE FAMILY PROTEIN (AFU_ORTHOLOGUE AFUA_8G06820)"/>
    <property type="match status" value="1"/>
</dbReference>
<dbReference type="InterPro" id="IPR024072">
    <property type="entry name" value="DHFR-like_dom_sf"/>
</dbReference>
<reference evidence="2 3" key="1">
    <citation type="submission" date="2019-11" db="EMBL/GenBank/DDBJ databases">
        <authorList>
            <person name="Holert J."/>
        </authorList>
    </citation>
    <scope>NUCLEOTIDE SEQUENCE [LARGE SCALE GENOMIC DNA]</scope>
    <source>
        <strain evidence="2">SB11_3</strain>
    </source>
</reference>
<evidence type="ECO:0000313" key="2">
    <source>
        <dbReference type="EMBL" id="CAA0125620.1"/>
    </source>
</evidence>
<name>A0A5S9R103_9GAMM</name>
<dbReference type="OrthoDB" id="9782335at2"/>
<evidence type="ECO:0000313" key="3">
    <source>
        <dbReference type="Proteomes" id="UP000441399"/>
    </source>
</evidence>
<sequence length="187" mass="20484">MKCSVFIATSADGYIATPEGGVDWLQTAGNPKAEMGNNADMGFNAFIDSVDCMIMGRKCMEVIAAMHLTPEQWPYRDLPIVVLSKTVRKPLKGLGYHAEIFASDIGDLIKDLEGRGLKHAYVDGGATITSFINRRLINEMTITQAPILLGNGIPLFGTLEHSVMLEKPESMVFPNGFIQYTYSVGYT</sequence>
<dbReference type="Proteomes" id="UP000441399">
    <property type="component" value="Unassembled WGS sequence"/>
</dbReference>
<dbReference type="InterPro" id="IPR002734">
    <property type="entry name" value="RibDG_C"/>
</dbReference>
<gene>
    <name evidence="2" type="primary">yyaP</name>
    <name evidence="2" type="ORF">OPDIPICF_03506</name>
</gene>
<dbReference type="SUPFAM" id="SSF53597">
    <property type="entry name" value="Dihydrofolate reductase-like"/>
    <property type="match status" value="1"/>
</dbReference>
<dbReference type="Pfam" id="PF01872">
    <property type="entry name" value="RibD_C"/>
    <property type="match status" value="1"/>
</dbReference>
<evidence type="ECO:0000259" key="1">
    <source>
        <dbReference type="Pfam" id="PF01872"/>
    </source>
</evidence>
<dbReference type="EMBL" id="CACSIO010000062">
    <property type="protein sequence ID" value="CAA0125620.1"/>
    <property type="molecule type" value="Genomic_DNA"/>
</dbReference>
<dbReference type="GO" id="GO:0009231">
    <property type="term" value="P:riboflavin biosynthetic process"/>
    <property type="evidence" value="ECO:0007669"/>
    <property type="project" value="InterPro"/>
</dbReference>
<dbReference type="Gene3D" id="3.40.430.10">
    <property type="entry name" value="Dihydrofolate Reductase, subunit A"/>
    <property type="match status" value="1"/>
</dbReference>
<dbReference type="AlphaFoldDB" id="A0A5S9R103"/>
<organism evidence="2 3">
    <name type="scientific">BD1-7 clade bacterium</name>
    <dbReference type="NCBI Taxonomy" id="2029982"/>
    <lineage>
        <taxon>Bacteria</taxon>
        <taxon>Pseudomonadati</taxon>
        <taxon>Pseudomonadota</taxon>
        <taxon>Gammaproteobacteria</taxon>
        <taxon>Cellvibrionales</taxon>
        <taxon>Spongiibacteraceae</taxon>
        <taxon>BD1-7 clade</taxon>
    </lineage>
</organism>
<keyword evidence="3" id="KW-1185">Reference proteome</keyword>
<dbReference type="InterPro" id="IPR050765">
    <property type="entry name" value="Riboflavin_Biosynth_HTPR"/>
</dbReference>
<dbReference type="PANTHER" id="PTHR38011:SF11">
    <property type="entry name" value="2,5-DIAMINO-6-RIBOSYLAMINO-4(3H)-PYRIMIDINONE 5'-PHOSPHATE REDUCTASE"/>
    <property type="match status" value="1"/>
</dbReference>
<feature type="domain" description="Bacterial bifunctional deaminase-reductase C-terminal" evidence="1">
    <location>
        <begin position="5"/>
        <end position="177"/>
    </location>
</feature>
<accession>A0A5S9R103</accession>
<protein>
    <recommendedName>
        <fullName evidence="1">Bacterial bifunctional deaminase-reductase C-terminal domain-containing protein</fullName>
    </recommendedName>
</protein>
<dbReference type="GO" id="GO:0008703">
    <property type="term" value="F:5-amino-6-(5-phosphoribosylamino)uracil reductase activity"/>
    <property type="evidence" value="ECO:0007669"/>
    <property type="project" value="InterPro"/>
</dbReference>
<proteinExistence type="predicted"/>